<dbReference type="PANTHER" id="PTHR43194:SF2">
    <property type="entry name" value="PEROXISOMAL MEMBRANE PROTEIN LPX1"/>
    <property type="match status" value="1"/>
</dbReference>
<dbReference type="PRINTS" id="PR00412">
    <property type="entry name" value="EPOXHYDRLASE"/>
</dbReference>
<sequence>MKPWIEAVSGRYLHLEIGGRHQRLYYEESGEGIPLVCLHTAGSDGRQYRGLLNDEQVTRDYRVIVFDMPWHGKSSPPEGWQNEEYKLTTPAYTDMIMTLCGALELDQPVVMGCSIGGRVVLNLALEHADELRAVIGLQSSGHVDPYYDIKWLHHADVHGGEVCAGYVYGLVAPQSPESERWETLWHYMQGGPGVFKGDLHFYMIDGDIRDKISKIDTDKCPVYLLTGEYDYSCSPEHTRSTAARINGADMRIMEKLGHFPMSENPAQFRRYLLPLLDQIRGCNKTTS</sequence>
<dbReference type="PANTHER" id="PTHR43194">
    <property type="entry name" value="HYDROLASE ALPHA/BETA FOLD FAMILY"/>
    <property type="match status" value="1"/>
</dbReference>
<dbReference type="InterPro" id="IPR029058">
    <property type="entry name" value="AB_hydrolase_fold"/>
</dbReference>
<reference evidence="2" key="1">
    <citation type="submission" date="2015-10" db="EMBL/GenBank/DDBJ databases">
        <authorList>
            <person name="Gilbert D.G."/>
        </authorList>
    </citation>
    <scope>NUCLEOTIDE SEQUENCE</scope>
</reference>
<gene>
    <name evidence="2" type="ORF">MGWOODY_XGa1936</name>
</gene>
<dbReference type="GO" id="GO:0016787">
    <property type="term" value="F:hydrolase activity"/>
    <property type="evidence" value="ECO:0007669"/>
    <property type="project" value="UniProtKB-KW"/>
</dbReference>
<accession>A0A161K1M8</accession>
<dbReference type="Pfam" id="PF00561">
    <property type="entry name" value="Abhydrolase_1"/>
    <property type="match status" value="1"/>
</dbReference>
<dbReference type="InterPro" id="IPR000073">
    <property type="entry name" value="AB_hydrolase_1"/>
</dbReference>
<feature type="domain" description="AB hydrolase-1" evidence="1">
    <location>
        <begin position="34"/>
        <end position="139"/>
    </location>
</feature>
<dbReference type="Gene3D" id="3.40.50.1820">
    <property type="entry name" value="alpha/beta hydrolase"/>
    <property type="match status" value="1"/>
</dbReference>
<dbReference type="SUPFAM" id="SSF53474">
    <property type="entry name" value="alpha/beta-Hydrolases"/>
    <property type="match status" value="1"/>
</dbReference>
<keyword evidence="2" id="KW-0378">Hydrolase</keyword>
<proteinExistence type="predicted"/>
<dbReference type="AlphaFoldDB" id="A0A161K1M8"/>
<organism evidence="2">
    <name type="scientific">hydrothermal vent metagenome</name>
    <dbReference type="NCBI Taxonomy" id="652676"/>
    <lineage>
        <taxon>unclassified sequences</taxon>
        <taxon>metagenomes</taxon>
        <taxon>ecological metagenomes</taxon>
    </lineage>
</organism>
<dbReference type="EC" id="3.7.1.-" evidence="2"/>
<evidence type="ECO:0000259" key="1">
    <source>
        <dbReference type="Pfam" id="PF00561"/>
    </source>
</evidence>
<dbReference type="EMBL" id="CZRL01000106">
    <property type="protein sequence ID" value="CUS54946.1"/>
    <property type="molecule type" value="Genomic_DNA"/>
</dbReference>
<protein>
    <submittedName>
        <fullName evidence="2">2-hydroxy-6-oxo-6-phenylhexa-2,4-dienoate hydrolase</fullName>
        <ecNumber evidence="2">3.7.1.-</ecNumber>
    </submittedName>
</protein>
<dbReference type="InterPro" id="IPR000639">
    <property type="entry name" value="Epox_hydrolase-like"/>
</dbReference>
<name>A0A161K1M8_9ZZZZ</name>
<dbReference type="InterPro" id="IPR050228">
    <property type="entry name" value="Carboxylesterase_BioH"/>
</dbReference>
<evidence type="ECO:0000313" key="2">
    <source>
        <dbReference type="EMBL" id="CUS54946.1"/>
    </source>
</evidence>